<dbReference type="Pfam" id="PF02604">
    <property type="entry name" value="PhdYeFM_antitox"/>
    <property type="match status" value="1"/>
</dbReference>
<comment type="similarity">
    <text evidence="1 2">Belongs to the phD/YefM antitoxin family.</text>
</comment>
<dbReference type="EMBL" id="CAACVJ010000423">
    <property type="protein sequence ID" value="VEP16667.1"/>
    <property type="molecule type" value="Genomic_DNA"/>
</dbReference>
<reference evidence="3 4" key="1">
    <citation type="submission" date="2019-01" db="EMBL/GenBank/DDBJ databases">
        <authorList>
            <person name="Brito A."/>
        </authorList>
    </citation>
    <scope>NUCLEOTIDE SEQUENCE [LARGE SCALE GENOMIC DNA]</scope>
    <source>
        <strain evidence="3">1</strain>
    </source>
</reference>
<dbReference type="Gene3D" id="6.10.250.330">
    <property type="match status" value="1"/>
</dbReference>
<dbReference type="Proteomes" id="UP000320055">
    <property type="component" value="Unassembled WGS sequence"/>
</dbReference>
<proteinExistence type="inferred from homology"/>
<evidence type="ECO:0000256" key="2">
    <source>
        <dbReference type="RuleBase" id="RU362080"/>
    </source>
</evidence>
<dbReference type="OrthoDB" id="9802003at2"/>
<name>A0A563VZ68_9CYAN</name>
<evidence type="ECO:0000313" key="4">
    <source>
        <dbReference type="Proteomes" id="UP000320055"/>
    </source>
</evidence>
<comment type="function">
    <text evidence="2">Antitoxin component of a type II toxin-antitoxin (TA) system.</text>
</comment>
<organism evidence="3 4">
    <name type="scientific">Hyella patelloides LEGE 07179</name>
    <dbReference type="NCBI Taxonomy" id="945734"/>
    <lineage>
        <taxon>Bacteria</taxon>
        <taxon>Bacillati</taxon>
        <taxon>Cyanobacteriota</taxon>
        <taxon>Cyanophyceae</taxon>
        <taxon>Pleurocapsales</taxon>
        <taxon>Hyellaceae</taxon>
        <taxon>Hyella</taxon>
    </lineage>
</organism>
<dbReference type="PANTHER" id="PTHR33713:SF6">
    <property type="entry name" value="ANTITOXIN YEFM"/>
    <property type="match status" value="1"/>
</dbReference>
<dbReference type="AlphaFoldDB" id="A0A563VZ68"/>
<accession>A0A563VZ68</accession>
<evidence type="ECO:0000313" key="3">
    <source>
        <dbReference type="EMBL" id="VEP16667.1"/>
    </source>
</evidence>
<dbReference type="RefSeq" id="WP_144866446.1">
    <property type="nucleotide sequence ID" value="NZ_LR213808.1"/>
</dbReference>
<gene>
    <name evidence="3" type="ORF">H1P_480028</name>
</gene>
<dbReference type="PANTHER" id="PTHR33713">
    <property type="entry name" value="ANTITOXIN YAFN-RELATED"/>
    <property type="match status" value="1"/>
</dbReference>
<keyword evidence="4" id="KW-1185">Reference proteome</keyword>
<evidence type="ECO:0000256" key="1">
    <source>
        <dbReference type="ARBA" id="ARBA00009981"/>
    </source>
</evidence>
<dbReference type="InterPro" id="IPR036165">
    <property type="entry name" value="YefM-like_sf"/>
</dbReference>
<sequence>MESVNYSEFRQNLASYLNKVEDDRIPIVVSRSNGRKVVVMSFDDYQTNEATLHLMSSKENIRVLDEAIAELEDGGGIEVEI</sequence>
<dbReference type="Gene3D" id="3.40.1620.10">
    <property type="entry name" value="YefM-like domain"/>
    <property type="match status" value="1"/>
</dbReference>
<dbReference type="InterPro" id="IPR051405">
    <property type="entry name" value="phD/YefM_antitoxin"/>
</dbReference>
<dbReference type="NCBIfam" id="TIGR01552">
    <property type="entry name" value="phd_fam"/>
    <property type="match status" value="1"/>
</dbReference>
<dbReference type="InterPro" id="IPR006442">
    <property type="entry name" value="Antitoxin_Phd/YefM"/>
</dbReference>
<protein>
    <recommendedName>
        <fullName evidence="2">Antitoxin</fullName>
    </recommendedName>
</protein>
<dbReference type="SUPFAM" id="SSF143120">
    <property type="entry name" value="YefM-like"/>
    <property type="match status" value="1"/>
</dbReference>